<keyword evidence="2" id="KW-0472">Membrane</keyword>
<feature type="signal peptide" evidence="4">
    <location>
        <begin position="1"/>
        <end position="39"/>
    </location>
</feature>
<evidence type="ECO:0000256" key="3">
    <source>
        <dbReference type="SAM" id="MobiDB-lite"/>
    </source>
</evidence>
<evidence type="ECO:0000256" key="2">
    <source>
        <dbReference type="PROSITE-ProRule" id="PRU00473"/>
    </source>
</evidence>
<dbReference type="GO" id="GO:0009279">
    <property type="term" value="C:cell outer membrane"/>
    <property type="evidence" value="ECO:0007669"/>
    <property type="project" value="UniProtKB-SubCell"/>
</dbReference>
<gene>
    <name evidence="6" type="ORF">CKY39_11290</name>
</gene>
<evidence type="ECO:0000256" key="1">
    <source>
        <dbReference type="ARBA" id="ARBA00004442"/>
    </source>
</evidence>
<sequence length="2532" mass="265478">MLFTFNPRSTHRPSWRGWAAALAAGAALLLGGAVQEANAAPAPAGIVIRSIATGTYVPNGLAQTETISSNEVIATVLPVEALVLTQDQSLSRPPASIVTLSHLLTNTGNVASTYTLALANNAGGCAADTLDLSALRVVRDTNNNGVVDPADPVVQLNAAGAIALKPGETAALLVQGTIPTAATGVACVGLTATTALQGLTAINRDTVTVGNAAALQLVKSASYPGNVIPGQTRIDFSVSGTNIGAQDAQPSNVIAPTNTPLLVNGAPSALVLVRDPVPVGTQYVPGTLRTTAANAVKLYRLANDPAFSYRTAEDASAVEVAIGISTPVARNVSIAMQFAVKVNADQVGEIRNTAHSQYNDGTGPATVPSNTIVISSTQARIGVAKAASTPRVNRSADGKTDGTATVRFSVNVRNYGTSWLYGVQAADVMEGAGATQFGSYTAAAVPGANQYTIVPGSIVIAPAPSGGTVAAPNPAFKGTAAASNLLADGAVLPVGGQFTVQFDARINFTGRTGTLLNTVKASGALNAGGPAVALDDSVNGDNPDADGDGNPNNDTSPTPVSTQLPTLTLTKQASIARRVSPGVYELDYTFKVTNTGAVAAPNVRVIDNLNCTFDMDKSSGQIASWELLGPPKAANGNLNAATGFTGRATCNRTTQDSADPFQLPTEVALSLTDGARALAPGQSEQIRLSVRITEKASAIGGRVSLTNKAWAAAFEQNTVNVTPTMLLAATATSVQALLVDPQGTVYNALTRQPVAGALVTYTRQSCSSGTAGPITAAEIYGADSGTYTLHPNGSVSMTTGADGAYQFYLQTPPVTGLCTYALSVTPPAGSGYVYPSQLIPVTGGSFTSCGAVVPSAVPPKDADPTSYYFQVQAGAKPDGTPCDAVHNHIPLDPGNILGLVLRKDGSKRQVEFGDFIDYALTVTNKTGFPVTGVTFNDTLPPGFAYVANSVRLNGQVVPNPAGGAGPGLIFHYPTLVVAPDQSAMVRYRVRIGVGAPTNGDAINRARATSGPIQSNLANWTVRVTGGVFSDDAFAFGKVYLDCKRDGQRDGRQEGADEIGVPGVRLYMEDGTHVVTDIEGKWSLYGLKPVTHVLRLDQTTLPLGAKLEVLDNRNSGTPESRFVDLKKGEFHKANFIITNCDEKSVIADVAARRAAIAARPDTEAEAQVRLRLDPEGKVVPVGDVRGLPATGQALASGSTGAVQPTSAPLIALPVAPANASSFVSGGGGSMGGTLGVQPAIPTGSLFSPLNGVPTSGLPSSTTSGSATGVGAQAMRPIGTGGAMLEPRANPLLPQAVPSPIELETLLPQLENNTLGFIGLKDRDTVAGQSINVRVKGTAGTSLRLSVNGAALEERRVGKKTQLASKNIAAWEYIGVALRPGVNTLKLEAVDGFGNVRGSADEITVVAPDKLGAIEVDLPEVARADLRTPVVVKVRLIDAAGVPVTARTQLTLESDRGRWLTEDLNPTEPGTQVFMDGGAAEFQLMPPGEPGDARLRVSAGTFVKEVRLALLPEMRPMIGVGIVEGVLDFTKRGKLPLGAMPAGAAFEAELSGLKDEGTNSRASGRAAFFFKGTVKGEYLLTAAFDSDKTRKDRLFRDIRPDEFYPIYGDSAVKGFDAQSTQKLYVRIDKNRSYLLYGDFTTASSTEVRNLSQSNRSLTGLKHVYEDENVRATSYVSRTAQTQQVEEFRALGTSGPYYLSASNGEFVDNSEQIEIVVRDRNQPNIVLQRTAVARFVDYTVEPLTRRLLFTHAIASIDANLNPQSIRVTYEVDSGGPKFTVAGTDVQVKVSENLQLGVVASTDQNPQNKRNLQALTGVARIGQNTSVAAELVKTDSDDKGHGHGARVEARYHDEKLAVVALAAKTSKGFDNPGASFSAGHTEASARAEYRVDPTLAVRGEVLYSKDAAQVDERKGATVSVQKKLSDKTVAEVGLRHGQSNNALGSSSGFDYGQISTYNGQMGSSIGANSVTTLGAAAAAAGVDTQSQTTVRGRLSTEVPGVAGAQVFVEGEQDLKDGKRHVLAVGGNYAITDKTRVYGRYELISTLNGPYELDSTQRNNTGIVGIESNYMEGGRVYNEYRIADGAEGRGVQAAIGVRNTFKVNEQIRVTGGIEHTRDMSGYSNSKNTGTGYAGGLGESTAITSGIEYITNRIKASGVYEARRGDDANTRLFSAGFGFKLDPSWSLLARSIVSDSEGQGANAGNERHLQRHQIGIAYRPVDDDTWNALARYERRSERVVGAGNAAGALQGSSVFGADNGASLPGKTSADIVSAHVNYNPEPGKAVMARYAFKLSRADDGTLASKYWAHLVQARYTQDINQDWDFGVQAGLLYGKGGALQKTFGVEVGYQVQKNMWVSAGYNFVGLNDRDLTANEYTSKGAYVRLRFKFDETHLGFASTGETNVAKAAKAEKLAADAPEVAPLPMRTVLQAEALFEPAKSFIKPQAHDTLNTLAAQIKATEAQVVIHISHSDAQGSADDRMQLVAQRTNAVRSYLIGRGVDVLRLRTDTKEDTQPVAGDDSSAKSRWVVIAAAAHETR</sequence>
<dbReference type="SUPFAM" id="SSF56925">
    <property type="entry name" value="OMPA-like"/>
    <property type="match status" value="1"/>
</dbReference>
<comment type="subcellular location">
    <subcellularLocation>
        <location evidence="1">Cell outer membrane</location>
    </subcellularLocation>
</comment>
<proteinExistence type="predicted"/>
<feature type="chain" id="PRO_5012580525" description="OmpA-like domain-containing protein" evidence="4">
    <location>
        <begin position="40"/>
        <end position="2532"/>
    </location>
</feature>
<dbReference type="InterPro" id="IPR006665">
    <property type="entry name" value="OmpA-like"/>
</dbReference>
<feature type="region of interest" description="Disordered" evidence="3">
    <location>
        <begin position="532"/>
        <end position="563"/>
    </location>
</feature>
<keyword evidence="4" id="KW-0732">Signal</keyword>
<dbReference type="NCBIfam" id="TIGR01451">
    <property type="entry name" value="B_ant_repeat"/>
    <property type="match status" value="1"/>
</dbReference>
<reference evidence="6 7" key="1">
    <citation type="submission" date="2017-09" db="EMBL/GenBank/DDBJ databases">
        <title>The diverse metabolic capabilities of V. boronicumulans make it an excellent choice for continued studies on novel biodegradation.</title>
        <authorList>
            <person name="Sun S."/>
        </authorList>
    </citation>
    <scope>NUCLEOTIDE SEQUENCE [LARGE SCALE GENOMIC DNA]</scope>
    <source>
        <strain evidence="6 7">J1</strain>
    </source>
</reference>
<dbReference type="Pfam" id="PF01345">
    <property type="entry name" value="DUF11"/>
    <property type="match status" value="1"/>
</dbReference>
<evidence type="ECO:0000256" key="4">
    <source>
        <dbReference type="SAM" id="SignalP"/>
    </source>
</evidence>
<dbReference type="InterPro" id="IPR051172">
    <property type="entry name" value="Chlamydia_OmcB"/>
</dbReference>
<dbReference type="Pfam" id="PF00691">
    <property type="entry name" value="OmpA"/>
    <property type="match status" value="1"/>
</dbReference>
<dbReference type="InterPro" id="IPR001434">
    <property type="entry name" value="OmcB-like_DUF11"/>
</dbReference>
<dbReference type="PANTHER" id="PTHR34819:SF3">
    <property type="entry name" value="CELL SURFACE PROTEIN"/>
    <property type="match status" value="1"/>
</dbReference>
<feature type="domain" description="OmpA-like" evidence="5">
    <location>
        <begin position="2419"/>
        <end position="2532"/>
    </location>
</feature>
<evidence type="ECO:0000313" key="7">
    <source>
        <dbReference type="Proteomes" id="UP000217154"/>
    </source>
</evidence>
<dbReference type="InterPro" id="IPR047589">
    <property type="entry name" value="DUF11_rpt"/>
</dbReference>
<dbReference type="SUPFAM" id="SSF103088">
    <property type="entry name" value="OmpA-like"/>
    <property type="match status" value="1"/>
</dbReference>
<dbReference type="CDD" id="cd07185">
    <property type="entry name" value="OmpA_C-like"/>
    <property type="match status" value="1"/>
</dbReference>
<protein>
    <recommendedName>
        <fullName evidence="5">OmpA-like domain-containing protein</fullName>
    </recommendedName>
</protein>
<dbReference type="EMBL" id="CP023284">
    <property type="protein sequence ID" value="ATA53734.1"/>
    <property type="molecule type" value="Genomic_DNA"/>
</dbReference>
<organism evidence="6 7">
    <name type="scientific">Variovorax boronicumulans</name>
    <dbReference type="NCBI Taxonomy" id="436515"/>
    <lineage>
        <taxon>Bacteria</taxon>
        <taxon>Pseudomonadati</taxon>
        <taxon>Pseudomonadota</taxon>
        <taxon>Betaproteobacteria</taxon>
        <taxon>Burkholderiales</taxon>
        <taxon>Comamonadaceae</taxon>
        <taxon>Variovorax</taxon>
    </lineage>
</organism>
<dbReference type="KEGG" id="vbo:CKY39_11290"/>
<dbReference type="Gene3D" id="3.30.1330.60">
    <property type="entry name" value="OmpA-like domain"/>
    <property type="match status" value="1"/>
</dbReference>
<dbReference type="InterPro" id="IPR036737">
    <property type="entry name" value="OmpA-like_sf"/>
</dbReference>
<dbReference type="PROSITE" id="PS51123">
    <property type="entry name" value="OMPA_2"/>
    <property type="match status" value="1"/>
</dbReference>
<accession>A0A250DHI6</accession>
<dbReference type="InterPro" id="IPR011250">
    <property type="entry name" value="OMP/PagP_B-barrel"/>
</dbReference>
<evidence type="ECO:0000259" key="5">
    <source>
        <dbReference type="PROSITE" id="PS51123"/>
    </source>
</evidence>
<dbReference type="PANTHER" id="PTHR34819">
    <property type="entry name" value="LARGE CYSTEINE-RICH PERIPLASMIC PROTEIN OMCB"/>
    <property type="match status" value="1"/>
</dbReference>
<evidence type="ECO:0000313" key="6">
    <source>
        <dbReference type="EMBL" id="ATA53734.1"/>
    </source>
</evidence>
<name>A0A250DHI6_9BURK</name>
<dbReference type="SUPFAM" id="SSF56935">
    <property type="entry name" value="Porins"/>
    <property type="match status" value="1"/>
</dbReference>
<dbReference type="RefSeq" id="WP_095744505.1">
    <property type="nucleotide sequence ID" value="NZ_CP023284.1"/>
</dbReference>
<dbReference type="Proteomes" id="UP000217154">
    <property type="component" value="Chromosome"/>
</dbReference>